<comment type="caution">
    <text evidence="1">The sequence shown here is derived from an EMBL/GenBank/DDBJ whole genome shotgun (WGS) entry which is preliminary data.</text>
</comment>
<sequence length="72" mass="8203">YASFLIDVQNSTQSGYTQLQAAKRANPSFLERFAIFTLEQQHIQQASHQTGKATDLVAYVESMRSYNLVYKV</sequence>
<dbReference type="InterPro" id="IPR052994">
    <property type="entry name" value="Tiny_macrocysts_regulators"/>
</dbReference>
<dbReference type="PANTHER" id="PTHR31600">
    <property type="entry name" value="TINY MACROCYSTS PROTEIN B-RELATED"/>
    <property type="match status" value="1"/>
</dbReference>
<keyword evidence="2" id="KW-1185">Reference proteome</keyword>
<dbReference type="EMBL" id="BLLF01001053">
    <property type="protein sequence ID" value="GFH16805.1"/>
    <property type="molecule type" value="Genomic_DNA"/>
</dbReference>
<accession>A0A699Z5G8</accession>
<feature type="non-terminal residue" evidence="1">
    <location>
        <position position="72"/>
    </location>
</feature>
<name>A0A699Z5G8_HAELA</name>
<dbReference type="AlphaFoldDB" id="A0A699Z5G8"/>
<dbReference type="PANTHER" id="PTHR31600:SF2">
    <property type="entry name" value="GAMETE ENRICHED GENE 10 PROTEIN-RELATED"/>
    <property type="match status" value="1"/>
</dbReference>
<evidence type="ECO:0000313" key="2">
    <source>
        <dbReference type="Proteomes" id="UP000485058"/>
    </source>
</evidence>
<reference evidence="1 2" key="1">
    <citation type="submission" date="2020-02" db="EMBL/GenBank/DDBJ databases">
        <title>Draft genome sequence of Haematococcus lacustris strain NIES-144.</title>
        <authorList>
            <person name="Morimoto D."/>
            <person name="Nakagawa S."/>
            <person name="Yoshida T."/>
            <person name="Sawayama S."/>
        </authorList>
    </citation>
    <scope>NUCLEOTIDE SEQUENCE [LARGE SCALE GENOMIC DNA]</scope>
    <source>
        <strain evidence="1 2">NIES-144</strain>
    </source>
</reference>
<protein>
    <submittedName>
        <fullName evidence="1">Tiny macrocysts protein B</fullName>
    </submittedName>
</protein>
<dbReference type="Proteomes" id="UP000485058">
    <property type="component" value="Unassembled WGS sequence"/>
</dbReference>
<evidence type="ECO:0000313" key="1">
    <source>
        <dbReference type="EMBL" id="GFH16805.1"/>
    </source>
</evidence>
<gene>
    <name evidence="1" type="ORF">HaLaN_13302</name>
</gene>
<proteinExistence type="predicted"/>
<feature type="non-terminal residue" evidence="1">
    <location>
        <position position="1"/>
    </location>
</feature>
<organism evidence="1 2">
    <name type="scientific">Haematococcus lacustris</name>
    <name type="common">Green alga</name>
    <name type="synonym">Haematococcus pluvialis</name>
    <dbReference type="NCBI Taxonomy" id="44745"/>
    <lineage>
        <taxon>Eukaryota</taxon>
        <taxon>Viridiplantae</taxon>
        <taxon>Chlorophyta</taxon>
        <taxon>core chlorophytes</taxon>
        <taxon>Chlorophyceae</taxon>
        <taxon>CS clade</taxon>
        <taxon>Chlamydomonadales</taxon>
        <taxon>Haematococcaceae</taxon>
        <taxon>Haematococcus</taxon>
    </lineage>
</organism>